<dbReference type="GO" id="GO:0032543">
    <property type="term" value="P:mitochondrial translation"/>
    <property type="evidence" value="ECO:0007669"/>
    <property type="project" value="TreeGrafter"/>
</dbReference>
<dbReference type="FunFam" id="3.90.1170.10:FF:000001">
    <property type="entry name" value="50S ribosomal protein L16"/>
    <property type="match status" value="1"/>
</dbReference>
<dbReference type="PRINTS" id="PR00060">
    <property type="entry name" value="RIBOSOMALL16"/>
</dbReference>
<keyword evidence="3 4" id="KW-0687">Ribonucleoprotein</keyword>
<reference evidence="6" key="2">
    <citation type="submission" date="2020-02" db="EMBL/GenBank/DDBJ databases">
        <title>Comparative genomics of Phytophthora mitochondrial genomes.</title>
        <authorList>
            <person name="Winkworth R.C."/>
            <person name="McLenachan P.A."/>
        </authorList>
    </citation>
    <scope>NUCLEOTIDE SEQUENCE</scope>
</reference>
<dbReference type="NCBIfam" id="TIGR01164">
    <property type="entry name" value="rplP_bact"/>
    <property type="match status" value="1"/>
</dbReference>
<organism evidence="5">
    <name type="scientific">Phytophthora cocois</name>
    <dbReference type="NCBI Taxonomy" id="1642464"/>
    <lineage>
        <taxon>Eukaryota</taxon>
        <taxon>Sar</taxon>
        <taxon>Stramenopiles</taxon>
        <taxon>Oomycota</taxon>
        <taxon>Peronosporomycetes</taxon>
        <taxon>Peronosporales</taxon>
        <taxon>Peronosporaceae</taxon>
        <taxon>Phytophthora</taxon>
    </lineage>
</organism>
<evidence type="ECO:0000313" key="5">
    <source>
        <dbReference type="EMBL" id="QPN53898.1"/>
    </source>
</evidence>
<dbReference type="InterPro" id="IPR036920">
    <property type="entry name" value="Ribosomal_uL16_sf"/>
</dbReference>
<dbReference type="CDD" id="cd01433">
    <property type="entry name" value="Ribosomal_L16_L10e"/>
    <property type="match status" value="1"/>
</dbReference>
<keyword evidence="2 4" id="KW-0689">Ribosomal protein</keyword>
<dbReference type="PANTHER" id="PTHR12220">
    <property type="entry name" value="50S/60S RIBOSOMAL PROTEIN L16"/>
    <property type="match status" value="1"/>
</dbReference>
<name>A0A7U3T146_9STRA</name>
<dbReference type="InterPro" id="IPR016180">
    <property type="entry name" value="Ribosomal_uL16_dom"/>
</dbReference>
<dbReference type="RefSeq" id="YP_010117926.1">
    <property type="nucleotide sequence ID" value="NC_056121.1"/>
</dbReference>
<dbReference type="PROSITE" id="PS00701">
    <property type="entry name" value="RIBOSOMAL_L16_2"/>
    <property type="match status" value="1"/>
</dbReference>
<dbReference type="InterPro" id="IPR047873">
    <property type="entry name" value="Ribosomal_uL16"/>
</dbReference>
<dbReference type="GO" id="GO:0019843">
    <property type="term" value="F:rRNA binding"/>
    <property type="evidence" value="ECO:0007669"/>
    <property type="project" value="InterPro"/>
</dbReference>
<dbReference type="SUPFAM" id="SSF54686">
    <property type="entry name" value="Ribosomal protein L16p/L10e"/>
    <property type="match status" value="1"/>
</dbReference>
<dbReference type="Gene3D" id="3.90.1170.10">
    <property type="entry name" value="Ribosomal protein L10e/L16"/>
    <property type="match status" value="1"/>
</dbReference>
<evidence type="ECO:0000256" key="4">
    <source>
        <dbReference type="RuleBase" id="RU004413"/>
    </source>
</evidence>
<dbReference type="AlphaFoldDB" id="A0A7U3T146"/>
<dbReference type="GeneID" id="65318066"/>
<dbReference type="GO" id="GO:0003735">
    <property type="term" value="F:structural constituent of ribosome"/>
    <property type="evidence" value="ECO:0007669"/>
    <property type="project" value="InterPro"/>
</dbReference>
<reference evidence="5" key="1">
    <citation type="journal article" date="2020" name="PLoS ONE">
        <title>A LAMP at the end of the tunnel: A rapid, field deployable assay for the kauri dieback pathogen, Phytophthora agathidicida.</title>
        <authorList>
            <person name="Winkworth R.C."/>
            <person name="Nelson B.C.W."/>
            <person name="Bellgard S.E."/>
            <person name="Probst C.M."/>
            <person name="McLenachan P.A."/>
            <person name="Lockhart P.J."/>
        </authorList>
    </citation>
    <scope>NUCLEOTIDE SEQUENCE</scope>
</reference>
<geneLocation type="mitochondrion" evidence="5"/>
<evidence type="ECO:0000313" key="6">
    <source>
        <dbReference type="EMBL" id="QTV76677.1"/>
    </source>
</evidence>
<keyword evidence="5" id="KW-0496">Mitochondrion</keyword>
<dbReference type="Pfam" id="PF00252">
    <property type="entry name" value="Ribosomal_L16"/>
    <property type="match status" value="1"/>
</dbReference>
<evidence type="ECO:0000256" key="2">
    <source>
        <dbReference type="ARBA" id="ARBA00022980"/>
    </source>
</evidence>
<protein>
    <submittedName>
        <fullName evidence="5">Ribosomal protein L16</fullName>
    </submittedName>
</protein>
<dbReference type="HAMAP" id="MF_01342">
    <property type="entry name" value="Ribosomal_uL16"/>
    <property type="match status" value="1"/>
</dbReference>
<proteinExistence type="inferred from homology"/>
<dbReference type="InterPro" id="IPR000114">
    <property type="entry name" value="Ribosomal_uL16_bact-type"/>
</dbReference>
<accession>A0A7U3T146</accession>
<comment type="similarity">
    <text evidence="1 4">Belongs to the universal ribosomal protein uL16 family.</text>
</comment>
<sequence length="134" mass="15378">MLFPKKTKYKKQFKGKLVGKTTKGNNIVYGKYAIKVLEETRLTSRQIEATRRIIIRKMKRLGFLWIRVFPNTPITSKPTENRMGKGKGAVSFWVAKVKKGQILYEISGISLENAKKVLKAGSNKLPIKTKFIYK</sequence>
<dbReference type="EMBL" id="MT032127">
    <property type="protein sequence ID" value="QTV76677.1"/>
    <property type="molecule type" value="Genomic_DNA"/>
</dbReference>
<dbReference type="PANTHER" id="PTHR12220:SF13">
    <property type="entry name" value="LARGE RIBOSOMAL SUBUNIT PROTEIN UL16M"/>
    <property type="match status" value="1"/>
</dbReference>
<gene>
    <name evidence="5" type="primary">rpl16</name>
</gene>
<dbReference type="InterPro" id="IPR020798">
    <property type="entry name" value="Ribosomal_uL16_CS"/>
</dbReference>
<evidence type="ECO:0000256" key="1">
    <source>
        <dbReference type="ARBA" id="ARBA00008931"/>
    </source>
</evidence>
<dbReference type="EMBL" id="MN883603">
    <property type="protein sequence ID" value="QPN53898.1"/>
    <property type="molecule type" value="Genomic_DNA"/>
</dbReference>
<dbReference type="GO" id="GO:0005762">
    <property type="term" value="C:mitochondrial large ribosomal subunit"/>
    <property type="evidence" value="ECO:0007669"/>
    <property type="project" value="TreeGrafter"/>
</dbReference>
<evidence type="ECO:0000256" key="3">
    <source>
        <dbReference type="ARBA" id="ARBA00023274"/>
    </source>
</evidence>